<accession>A0A1W1VET6</accession>
<dbReference type="AlphaFoldDB" id="A0A1W1VET6"/>
<dbReference type="OrthoDB" id="881824at2"/>
<sequence>MSIATQYFHNAAAVISYHAPGYLRVTWHPTVVSVADLQAIYEHVLRAMHHYGCTRLMSVHGQRPPIPPQIQEWLTAQWVPRAMEEAGYDRCAVVEADAPLSQLAARSIGNSLMQPLRYHYFPTVREAADWLQKN</sequence>
<reference evidence="1 2" key="1">
    <citation type="submission" date="2017-04" db="EMBL/GenBank/DDBJ databases">
        <authorList>
            <person name="Afonso C.L."/>
            <person name="Miller P.J."/>
            <person name="Scott M.A."/>
            <person name="Spackman E."/>
            <person name="Goraichik I."/>
            <person name="Dimitrov K.M."/>
            <person name="Suarez D.L."/>
            <person name="Swayne D.E."/>
        </authorList>
    </citation>
    <scope>NUCLEOTIDE SEQUENCE [LARGE SCALE GENOMIC DNA]</scope>
    <source>
        <strain evidence="1 2">DSM 11622</strain>
    </source>
</reference>
<organism evidence="1 2">
    <name type="scientific">Hymenobacter roseosalivarius DSM 11622</name>
    <dbReference type="NCBI Taxonomy" id="645990"/>
    <lineage>
        <taxon>Bacteria</taxon>
        <taxon>Pseudomonadati</taxon>
        <taxon>Bacteroidota</taxon>
        <taxon>Cytophagia</taxon>
        <taxon>Cytophagales</taxon>
        <taxon>Hymenobacteraceae</taxon>
        <taxon>Hymenobacter</taxon>
    </lineage>
</organism>
<evidence type="ECO:0000313" key="2">
    <source>
        <dbReference type="Proteomes" id="UP000192266"/>
    </source>
</evidence>
<dbReference type="Proteomes" id="UP000192266">
    <property type="component" value="Unassembled WGS sequence"/>
</dbReference>
<keyword evidence="2" id="KW-1185">Reference proteome</keyword>
<gene>
    <name evidence="1" type="ORF">SAMN00120144_2483</name>
</gene>
<name>A0A1W1VET6_9BACT</name>
<dbReference type="EMBL" id="FWWW01000057">
    <property type="protein sequence ID" value="SMB91892.1"/>
    <property type="molecule type" value="Genomic_DNA"/>
</dbReference>
<dbReference type="RefSeq" id="WP_084444681.1">
    <property type="nucleotide sequence ID" value="NZ_FWWW01000057.1"/>
</dbReference>
<proteinExistence type="predicted"/>
<evidence type="ECO:0000313" key="1">
    <source>
        <dbReference type="EMBL" id="SMB91892.1"/>
    </source>
</evidence>
<protein>
    <recommendedName>
        <fullName evidence="3">STAS/SEC14 domain-containing protein</fullName>
    </recommendedName>
</protein>
<evidence type="ECO:0008006" key="3">
    <source>
        <dbReference type="Google" id="ProtNLM"/>
    </source>
</evidence>